<dbReference type="KEGG" id="caua:113040794"/>
<dbReference type="RefSeq" id="XP_026054830.1">
    <property type="nucleotide sequence ID" value="XM_026199045.1"/>
</dbReference>
<proteinExistence type="predicted"/>
<name>A0A6P6J3S1_CARAU</name>
<reference evidence="3" key="1">
    <citation type="submission" date="2025-08" db="UniProtKB">
        <authorList>
            <consortium name="RefSeq"/>
        </authorList>
    </citation>
    <scope>IDENTIFICATION</scope>
    <source>
        <strain evidence="3">Wakin</strain>
        <tissue evidence="3">Muscle</tissue>
    </source>
</reference>
<dbReference type="SUPFAM" id="SSF48726">
    <property type="entry name" value="Immunoglobulin"/>
    <property type="match status" value="2"/>
</dbReference>
<feature type="domain" description="Immunoglobulin" evidence="1">
    <location>
        <begin position="144"/>
        <end position="244"/>
    </location>
</feature>
<feature type="domain" description="Immunoglobulin" evidence="1">
    <location>
        <begin position="32"/>
        <end position="134"/>
    </location>
</feature>
<dbReference type="SMART" id="SM00409">
    <property type="entry name" value="IG"/>
    <property type="match status" value="2"/>
</dbReference>
<evidence type="ECO:0000259" key="1">
    <source>
        <dbReference type="SMART" id="SM00409"/>
    </source>
</evidence>
<dbReference type="Gene3D" id="2.60.40.10">
    <property type="entry name" value="Immunoglobulins"/>
    <property type="match status" value="2"/>
</dbReference>
<dbReference type="InterPro" id="IPR003599">
    <property type="entry name" value="Ig_sub"/>
</dbReference>
<dbReference type="AlphaFoldDB" id="A0A6P6J3S1"/>
<organism evidence="2 3">
    <name type="scientific">Carassius auratus</name>
    <name type="common">Goldfish</name>
    <dbReference type="NCBI Taxonomy" id="7957"/>
    <lineage>
        <taxon>Eukaryota</taxon>
        <taxon>Metazoa</taxon>
        <taxon>Chordata</taxon>
        <taxon>Craniata</taxon>
        <taxon>Vertebrata</taxon>
        <taxon>Euteleostomi</taxon>
        <taxon>Actinopterygii</taxon>
        <taxon>Neopterygii</taxon>
        <taxon>Teleostei</taxon>
        <taxon>Ostariophysi</taxon>
        <taxon>Cypriniformes</taxon>
        <taxon>Cyprinidae</taxon>
        <taxon>Cyprininae</taxon>
        <taxon>Carassius</taxon>
    </lineage>
</organism>
<dbReference type="PANTHER" id="PTHR21063:SF4">
    <property type="entry name" value="CD48 ANTIGEN-RELATED"/>
    <property type="match status" value="1"/>
</dbReference>
<protein>
    <submittedName>
        <fullName evidence="3">Uncharacterized protein LOC113040794</fullName>
    </submittedName>
</protein>
<gene>
    <name evidence="3" type="primary">LOC113040794</name>
</gene>
<dbReference type="InterPro" id="IPR036179">
    <property type="entry name" value="Ig-like_dom_sf"/>
</dbReference>
<sequence length="349" mass="38591">MSGHCCRFVEAESKPLRLRGNILGSSGVVADDRSTFLTEGDSVTLNTGVKINQQDVVLWYFNNSRIAVIAGDLSFICTDVQCKNGTERFRNRLKLDHQTGSLTIMNITNTDSGLYMLQFSSGSQILQQILVCVSDVPAARRDEMKTKSVVEGEPVTLHPGVTKTPNVVMTWYCNETLIAEITGDQSKICSDVQCKERFRDRLKLDHQTGSLTITNTRNTDSGEYKLQIRSSRFTNIPITSLKSFIISITDVPAARRDEMKTKSVVEGESFTLHPGVTKTPNVVMTWYCNETLIAEITGDQMPIPSLPIRCPKKVTSLPNSLHLSGCNFRPAHLIFSITALNAVIGEVVA</sequence>
<accession>A0A6P6J3S1</accession>
<dbReference type="InterPro" id="IPR013783">
    <property type="entry name" value="Ig-like_fold"/>
</dbReference>
<dbReference type="OrthoDB" id="8741746at2759"/>
<dbReference type="GeneID" id="113040794"/>
<dbReference type="Proteomes" id="UP000515129">
    <property type="component" value="Chromosome 22"/>
</dbReference>
<evidence type="ECO:0000313" key="2">
    <source>
        <dbReference type="Proteomes" id="UP000515129"/>
    </source>
</evidence>
<dbReference type="PANTHER" id="PTHR21063">
    <property type="entry name" value="LFA-3"/>
    <property type="match status" value="1"/>
</dbReference>
<evidence type="ECO:0000313" key="3">
    <source>
        <dbReference type="RefSeq" id="XP_026054830.1"/>
    </source>
</evidence>
<keyword evidence="2" id="KW-1185">Reference proteome</keyword>